<keyword evidence="7" id="KW-0808">Transferase</keyword>
<comment type="subcellular location">
    <subcellularLocation>
        <location evidence="2">Cell membrane</location>
    </subcellularLocation>
    <subcellularLocation>
        <location evidence="3">Membrane raft</location>
        <topology evidence="3">Multi-pass membrane protein</topology>
    </subcellularLocation>
</comment>
<dbReference type="Gene3D" id="1.10.287.130">
    <property type="match status" value="1"/>
</dbReference>
<gene>
    <name evidence="16" type="ORF">SUBVAR_06554</name>
</gene>
<dbReference type="EC" id="2.7.13.3" evidence="4"/>
<dbReference type="SUPFAM" id="SSF55874">
    <property type="entry name" value="ATPase domain of HSP90 chaperone/DNA topoisomerase II/histidine kinase"/>
    <property type="match status" value="1"/>
</dbReference>
<dbReference type="RefSeq" id="WP_007047916.1">
    <property type="nucleotide sequence ID" value="NZ_GG704770.1"/>
</dbReference>
<evidence type="ECO:0000313" key="16">
    <source>
        <dbReference type="EMBL" id="EFB75139.1"/>
    </source>
</evidence>
<dbReference type="GO" id="GO:0000155">
    <property type="term" value="F:phosphorelay sensor kinase activity"/>
    <property type="evidence" value="ECO:0007669"/>
    <property type="project" value="InterPro"/>
</dbReference>
<dbReference type="EMBL" id="ACBY02000033">
    <property type="protein sequence ID" value="EFB75139.1"/>
    <property type="molecule type" value="Genomic_DNA"/>
</dbReference>
<evidence type="ECO:0000256" key="6">
    <source>
        <dbReference type="ARBA" id="ARBA00022553"/>
    </source>
</evidence>
<dbReference type="GO" id="GO:0005524">
    <property type="term" value="F:ATP binding"/>
    <property type="evidence" value="ECO:0007669"/>
    <property type="project" value="UniProtKB-KW"/>
</dbReference>
<keyword evidence="6" id="KW-0597">Phosphoprotein</keyword>
<evidence type="ECO:0000256" key="12">
    <source>
        <dbReference type="ARBA" id="ARBA00023136"/>
    </source>
</evidence>
<keyword evidence="10" id="KW-0067">ATP-binding</keyword>
<evidence type="ECO:0000256" key="2">
    <source>
        <dbReference type="ARBA" id="ARBA00004236"/>
    </source>
</evidence>
<dbReference type="OrthoDB" id="9813151at2"/>
<dbReference type="SUPFAM" id="SSF47384">
    <property type="entry name" value="Homodimeric domain of signal transducing histidine kinase"/>
    <property type="match status" value="1"/>
</dbReference>
<dbReference type="InterPro" id="IPR036890">
    <property type="entry name" value="HATPase_C_sf"/>
</dbReference>
<keyword evidence="17" id="KW-1185">Reference proteome</keyword>
<dbReference type="InterPro" id="IPR003594">
    <property type="entry name" value="HATPase_dom"/>
</dbReference>
<keyword evidence="13" id="KW-0812">Transmembrane</keyword>
<evidence type="ECO:0000256" key="10">
    <source>
        <dbReference type="ARBA" id="ARBA00022840"/>
    </source>
</evidence>
<dbReference type="InterPro" id="IPR005467">
    <property type="entry name" value="His_kinase_dom"/>
</dbReference>
<dbReference type="SMART" id="SM00387">
    <property type="entry name" value="HATPase_c"/>
    <property type="match status" value="1"/>
</dbReference>
<dbReference type="PANTHER" id="PTHR43547">
    <property type="entry name" value="TWO-COMPONENT HISTIDINE KINASE"/>
    <property type="match status" value="1"/>
</dbReference>
<dbReference type="Gene3D" id="3.30.565.10">
    <property type="entry name" value="Histidine kinase-like ATPase, C-terminal domain"/>
    <property type="match status" value="1"/>
</dbReference>
<evidence type="ECO:0000313" key="17">
    <source>
        <dbReference type="Proteomes" id="UP000003438"/>
    </source>
</evidence>
<evidence type="ECO:0000259" key="15">
    <source>
        <dbReference type="PROSITE" id="PS50885"/>
    </source>
</evidence>
<keyword evidence="13" id="KW-1133">Transmembrane helix</keyword>
<dbReference type="InterPro" id="IPR003660">
    <property type="entry name" value="HAMP_dom"/>
</dbReference>
<dbReference type="eggNOG" id="COG2205">
    <property type="taxonomic scope" value="Bacteria"/>
</dbReference>
<dbReference type="HOGENOM" id="CLU_000445_89_3_9"/>
<dbReference type="CDD" id="cd00082">
    <property type="entry name" value="HisKA"/>
    <property type="match status" value="1"/>
</dbReference>
<feature type="domain" description="Histidine kinase" evidence="14">
    <location>
        <begin position="142"/>
        <end position="356"/>
    </location>
</feature>
<evidence type="ECO:0000256" key="7">
    <source>
        <dbReference type="ARBA" id="ARBA00022679"/>
    </source>
</evidence>
<dbReference type="GO" id="GO:0045121">
    <property type="term" value="C:membrane raft"/>
    <property type="evidence" value="ECO:0007669"/>
    <property type="project" value="UniProtKB-SubCell"/>
</dbReference>
<keyword evidence="9 16" id="KW-0418">Kinase</keyword>
<dbReference type="FunFam" id="1.10.287.130:FF:000001">
    <property type="entry name" value="Two-component sensor histidine kinase"/>
    <property type="match status" value="1"/>
</dbReference>
<proteinExistence type="predicted"/>
<evidence type="ECO:0000256" key="8">
    <source>
        <dbReference type="ARBA" id="ARBA00022741"/>
    </source>
</evidence>
<evidence type="ECO:0000256" key="13">
    <source>
        <dbReference type="SAM" id="Phobius"/>
    </source>
</evidence>
<dbReference type="PANTHER" id="PTHR43547:SF2">
    <property type="entry name" value="HYBRID SIGNAL TRANSDUCTION HISTIDINE KINASE C"/>
    <property type="match status" value="1"/>
</dbReference>
<keyword evidence="12 13" id="KW-0472">Membrane</keyword>
<dbReference type="GO" id="GO:0005886">
    <property type="term" value="C:plasma membrane"/>
    <property type="evidence" value="ECO:0007669"/>
    <property type="project" value="UniProtKB-SubCell"/>
</dbReference>
<dbReference type="STRING" id="411471.SUBVAR_06554"/>
<evidence type="ECO:0000256" key="1">
    <source>
        <dbReference type="ARBA" id="ARBA00000085"/>
    </source>
</evidence>
<dbReference type="SMART" id="SM00388">
    <property type="entry name" value="HisKA"/>
    <property type="match status" value="1"/>
</dbReference>
<evidence type="ECO:0000259" key="14">
    <source>
        <dbReference type="PROSITE" id="PS50109"/>
    </source>
</evidence>
<evidence type="ECO:0000256" key="4">
    <source>
        <dbReference type="ARBA" id="ARBA00012438"/>
    </source>
</evidence>
<dbReference type="PROSITE" id="PS50109">
    <property type="entry name" value="HIS_KIN"/>
    <property type="match status" value="1"/>
</dbReference>
<dbReference type="SMART" id="SM00304">
    <property type="entry name" value="HAMP"/>
    <property type="match status" value="1"/>
</dbReference>
<name>D1PQ86_9FIRM</name>
<dbReference type="PROSITE" id="PS50885">
    <property type="entry name" value="HAMP"/>
    <property type="match status" value="1"/>
</dbReference>
<dbReference type="FunFam" id="3.30.565.10:FF:000023">
    <property type="entry name" value="PAS domain-containing sensor histidine kinase"/>
    <property type="match status" value="1"/>
</dbReference>
<dbReference type="InterPro" id="IPR003661">
    <property type="entry name" value="HisK_dim/P_dom"/>
</dbReference>
<dbReference type="Gene3D" id="6.10.340.10">
    <property type="match status" value="1"/>
</dbReference>
<evidence type="ECO:0000256" key="3">
    <source>
        <dbReference type="ARBA" id="ARBA00004314"/>
    </source>
</evidence>
<reference evidence="16" key="1">
    <citation type="submission" date="2009-12" db="EMBL/GenBank/DDBJ databases">
        <authorList>
            <person name="Weinstock G."/>
            <person name="Sodergren E."/>
            <person name="Clifton S."/>
            <person name="Fulton L."/>
            <person name="Fulton B."/>
            <person name="Courtney L."/>
            <person name="Fronick C."/>
            <person name="Harrison M."/>
            <person name="Strong C."/>
            <person name="Farmer C."/>
            <person name="Delahaunty K."/>
            <person name="Markovic C."/>
            <person name="Hall O."/>
            <person name="Minx P."/>
            <person name="Tomlinson C."/>
            <person name="Mitreva M."/>
            <person name="Nelson J."/>
            <person name="Hou S."/>
            <person name="Wollam A."/>
            <person name="Pepin K.H."/>
            <person name="Johnson M."/>
            <person name="Bhonagiri V."/>
            <person name="Nash W.E."/>
            <person name="Warren W."/>
            <person name="Chinwalla A."/>
            <person name="Mardis E.R."/>
            <person name="Wilson R.K."/>
        </authorList>
    </citation>
    <scope>NUCLEOTIDE SEQUENCE [LARGE SCALE GENOMIC DNA]</scope>
    <source>
        <strain evidence="16">DSM 15176</strain>
    </source>
</reference>
<dbReference type="Pfam" id="PF00512">
    <property type="entry name" value="HisKA"/>
    <property type="match status" value="1"/>
</dbReference>
<evidence type="ECO:0000256" key="5">
    <source>
        <dbReference type="ARBA" id="ARBA00022475"/>
    </source>
</evidence>
<accession>D1PQ86</accession>
<feature type="domain" description="HAMP" evidence="15">
    <location>
        <begin position="78"/>
        <end position="134"/>
    </location>
</feature>
<dbReference type="AlphaFoldDB" id="D1PQ86"/>
<comment type="caution">
    <text evidence="16">The sequence shown here is derived from an EMBL/GenBank/DDBJ whole genome shotgun (WGS) entry which is preliminary data.</text>
</comment>
<organism evidence="16 17">
    <name type="scientific">Subdoligranulum variabile DSM 15176</name>
    <dbReference type="NCBI Taxonomy" id="411471"/>
    <lineage>
        <taxon>Bacteria</taxon>
        <taxon>Bacillati</taxon>
        <taxon>Bacillota</taxon>
        <taxon>Clostridia</taxon>
        <taxon>Eubacteriales</taxon>
        <taxon>Oscillospiraceae</taxon>
        <taxon>Subdoligranulum</taxon>
    </lineage>
</organism>
<evidence type="ECO:0000256" key="11">
    <source>
        <dbReference type="ARBA" id="ARBA00023012"/>
    </source>
</evidence>
<dbReference type="PRINTS" id="PR00344">
    <property type="entry name" value="BCTRLSENSOR"/>
</dbReference>
<keyword evidence="11" id="KW-0902">Two-component regulatory system</keyword>
<sequence length="363" mass="40656">MRSNGKFSDQRVKRGLFPLSTFVLFFLLFALLTTLQMVMIGQAIDYKSLPARNVLAVLVFWVAAAVCSTLLTGLAIRRHYQKPIEEFSEAARRVAAGDFSVYLPPKHPMDKTTHLDVLFMDFNKMVEELGSIETLKTDFFSNVSHEIKTPLAVIQNNAELLQKKQLTEAQRQECTETILQATRRLSSLITNMLKLNKLEKQVIQPLPQVYDVCNQLCNCALQFENIWEKKQIDFEAEIEDRALLCADEGLLELVWTNLLSNALKFTPEGGRVTLAQTSDDREITVTVADTGCGMDEATLQKIFDKFYQGDTSHATEGNGLGLALVRRILELSDGTITVTSTPGSGSSFTVKIPRSLPQEEQQV</sequence>
<protein>
    <recommendedName>
        <fullName evidence="4">histidine kinase</fullName>
        <ecNumber evidence="4">2.7.13.3</ecNumber>
    </recommendedName>
</protein>
<keyword evidence="8" id="KW-0547">Nucleotide-binding</keyword>
<dbReference type="CDD" id="cd06225">
    <property type="entry name" value="HAMP"/>
    <property type="match status" value="1"/>
</dbReference>
<evidence type="ECO:0000256" key="9">
    <source>
        <dbReference type="ARBA" id="ARBA00022777"/>
    </source>
</evidence>
<dbReference type="InterPro" id="IPR004358">
    <property type="entry name" value="Sig_transdc_His_kin-like_C"/>
</dbReference>
<feature type="transmembrane region" description="Helical" evidence="13">
    <location>
        <begin position="53"/>
        <end position="76"/>
    </location>
</feature>
<dbReference type="Pfam" id="PF02518">
    <property type="entry name" value="HATPase_c"/>
    <property type="match status" value="1"/>
</dbReference>
<dbReference type="Proteomes" id="UP000003438">
    <property type="component" value="Unassembled WGS sequence"/>
</dbReference>
<comment type="catalytic activity">
    <reaction evidence="1">
        <text>ATP + protein L-histidine = ADP + protein N-phospho-L-histidine.</text>
        <dbReference type="EC" id="2.7.13.3"/>
    </reaction>
</comment>
<keyword evidence="5" id="KW-1003">Cell membrane</keyword>
<dbReference type="InterPro" id="IPR036097">
    <property type="entry name" value="HisK_dim/P_sf"/>
</dbReference>